<keyword evidence="1" id="KW-0597">Phosphoprotein</keyword>
<evidence type="ECO:0000256" key="4">
    <source>
        <dbReference type="RuleBase" id="RU003946"/>
    </source>
</evidence>
<reference evidence="7 8" key="1">
    <citation type="submission" date="2020-08" db="EMBL/GenBank/DDBJ databases">
        <title>Genomic Encyclopedia of Type Strains, Phase IV (KMG-IV): sequencing the most valuable type-strain genomes for metagenomic binning, comparative biology and taxonomic classification.</title>
        <authorList>
            <person name="Goeker M."/>
        </authorList>
    </citation>
    <scope>NUCLEOTIDE SEQUENCE [LARGE SCALE GENOMIC DNA]</scope>
    <source>
        <strain evidence="7 8">DSM 22368</strain>
    </source>
</reference>
<comment type="cofactor">
    <cofactor evidence="3">
        <name>Mg(2+)</name>
        <dbReference type="ChEBI" id="CHEBI:18420"/>
    </cofactor>
    <text evidence="3">Binds 1 Mg(2+) ion.</text>
</comment>
<name>A0A7X0JTM1_9GAMM</name>
<feature type="chain" id="PRO_5030765219" evidence="6">
    <location>
        <begin position="24"/>
        <end position="542"/>
    </location>
</feature>
<accession>A0A7X0JTM1</accession>
<proteinExistence type="inferred from homology"/>
<feature type="region of interest" description="Disordered" evidence="5">
    <location>
        <begin position="247"/>
        <end position="269"/>
    </location>
</feature>
<keyword evidence="6" id="KW-0732">Signal</keyword>
<protein>
    <submittedName>
        <fullName evidence="7">Alkaline phosphatase</fullName>
        <ecNumber evidence="7">3.1.3.1</ecNumber>
    </submittedName>
</protein>
<evidence type="ECO:0000256" key="1">
    <source>
        <dbReference type="ARBA" id="ARBA00022553"/>
    </source>
</evidence>
<dbReference type="EMBL" id="JACHHT010000001">
    <property type="protein sequence ID" value="MBB6521230.1"/>
    <property type="molecule type" value="Genomic_DNA"/>
</dbReference>
<dbReference type="EC" id="3.1.3.1" evidence="7"/>
<feature type="binding site" evidence="3">
    <location>
        <position position="349"/>
    </location>
    <ligand>
        <name>Zn(2+)</name>
        <dbReference type="ChEBI" id="CHEBI:29105"/>
        <label>1</label>
    </ligand>
</feature>
<keyword evidence="3" id="KW-0862">Zinc</keyword>
<dbReference type="Proteomes" id="UP000528457">
    <property type="component" value="Unassembled WGS sequence"/>
</dbReference>
<dbReference type="Pfam" id="PF00245">
    <property type="entry name" value="Alk_phosphatase"/>
    <property type="match status" value="1"/>
</dbReference>
<dbReference type="SMART" id="SM00098">
    <property type="entry name" value="alkPPc"/>
    <property type="match status" value="1"/>
</dbReference>
<keyword evidence="3" id="KW-0479">Metal-binding</keyword>
<evidence type="ECO:0000256" key="5">
    <source>
        <dbReference type="SAM" id="MobiDB-lite"/>
    </source>
</evidence>
<feature type="binding site" evidence="3">
    <location>
        <position position="354"/>
    </location>
    <ligand>
        <name>Zn(2+)</name>
        <dbReference type="ChEBI" id="CHEBI:29105"/>
        <label>2</label>
    </ligand>
</feature>
<feature type="binding site" evidence="3">
    <location>
        <position position="72"/>
    </location>
    <ligand>
        <name>Mg(2+)</name>
        <dbReference type="ChEBI" id="CHEBI:18420"/>
    </ligand>
</feature>
<evidence type="ECO:0000256" key="3">
    <source>
        <dbReference type="PIRSR" id="PIRSR601952-2"/>
    </source>
</evidence>
<dbReference type="InterPro" id="IPR017850">
    <property type="entry name" value="Alkaline_phosphatase_core_sf"/>
</dbReference>
<dbReference type="PANTHER" id="PTHR11596">
    <property type="entry name" value="ALKALINE PHOSPHATASE"/>
    <property type="match status" value="1"/>
</dbReference>
<feature type="binding site" evidence="3">
    <location>
        <position position="396"/>
    </location>
    <ligand>
        <name>Zn(2+)</name>
        <dbReference type="ChEBI" id="CHEBI:29105"/>
        <label>2</label>
    </ligand>
</feature>
<dbReference type="RefSeq" id="WP_208020089.1">
    <property type="nucleotide sequence ID" value="NZ_JAAONY010000001.1"/>
</dbReference>
<comment type="cofactor">
    <cofactor evidence="3">
        <name>Zn(2+)</name>
        <dbReference type="ChEBI" id="CHEBI:29105"/>
    </cofactor>
    <text evidence="3">Binds 2 Zn(2+) ions.</text>
</comment>
<keyword evidence="8" id="KW-1185">Reference proteome</keyword>
<dbReference type="Gene3D" id="3.40.720.10">
    <property type="entry name" value="Alkaline Phosphatase, subunit A"/>
    <property type="match status" value="1"/>
</dbReference>
<feature type="binding site" evidence="3">
    <location>
        <position position="72"/>
    </location>
    <ligand>
        <name>Zn(2+)</name>
        <dbReference type="ChEBI" id="CHEBI:29105"/>
        <label>2</label>
    </ligand>
</feature>
<gene>
    <name evidence="7" type="ORF">HNR48_001508</name>
</gene>
<feature type="binding site" evidence="3">
    <location>
        <position position="495"/>
    </location>
    <ligand>
        <name>Zn(2+)</name>
        <dbReference type="ChEBI" id="CHEBI:29105"/>
        <label>2</label>
    </ligand>
</feature>
<feature type="binding site" evidence="3">
    <location>
        <position position="185"/>
    </location>
    <ligand>
        <name>Mg(2+)</name>
        <dbReference type="ChEBI" id="CHEBI:18420"/>
    </ligand>
</feature>
<dbReference type="PANTHER" id="PTHR11596:SF5">
    <property type="entry name" value="ALKALINE PHOSPHATASE"/>
    <property type="match status" value="1"/>
</dbReference>
<evidence type="ECO:0000256" key="6">
    <source>
        <dbReference type="SAM" id="SignalP"/>
    </source>
</evidence>
<dbReference type="FunCoup" id="A0A7X0JTM1">
    <property type="interactions" value="333"/>
</dbReference>
<feature type="binding site" evidence="3">
    <location>
        <position position="358"/>
    </location>
    <ligand>
        <name>Zn(2+)</name>
        <dbReference type="ChEBI" id="CHEBI:29105"/>
        <label>2</label>
    </ligand>
</feature>
<dbReference type="GO" id="GO:0004035">
    <property type="term" value="F:alkaline phosphatase activity"/>
    <property type="evidence" value="ECO:0007669"/>
    <property type="project" value="UniProtKB-EC"/>
</dbReference>
<keyword evidence="3" id="KW-0460">Magnesium</keyword>
<comment type="similarity">
    <text evidence="4">Belongs to the alkaline phosphatase family.</text>
</comment>
<evidence type="ECO:0000313" key="8">
    <source>
        <dbReference type="Proteomes" id="UP000528457"/>
    </source>
</evidence>
<dbReference type="CDD" id="cd16012">
    <property type="entry name" value="ALP"/>
    <property type="match status" value="1"/>
</dbReference>
<feature type="compositionally biased region" description="Basic and acidic residues" evidence="5">
    <location>
        <begin position="248"/>
        <end position="269"/>
    </location>
</feature>
<evidence type="ECO:0000313" key="7">
    <source>
        <dbReference type="EMBL" id="MBB6521230.1"/>
    </source>
</evidence>
<comment type="caution">
    <text evidence="7">The sequence shown here is derived from an EMBL/GenBank/DDBJ whole genome shotgun (WGS) entry which is preliminary data.</text>
</comment>
<dbReference type="SUPFAM" id="SSF53649">
    <property type="entry name" value="Alkaline phosphatase-like"/>
    <property type="match status" value="1"/>
</dbReference>
<dbReference type="PRINTS" id="PR00113">
    <property type="entry name" value="ALKPHPHTASE"/>
</dbReference>
<feature type="signal peptide" evidence="6">
    <location>
        <begin position="1"/>
        <end position="23"/>
    </location>
</feature>
<dbReference type="InParanoid" id="A0A7X0JTM1"/>
<dbReference type="InterPro" id="IPR001952">
    <property type="entry name" value="Alkaline_phosphatase"/>
</dbReference>
<keyword evidence="7" id="KW-0378">Hydrolase</keyword>
<organism evidence="7 8">
    <name type="scientific">Pseudoteredinibacter isoporae</name>
    <dbReference type="NCBI Taxonomy" id="570281"/>
    <lineage>
        <taxon>Bacteria</taxon>
        <taxon>Pseudomonadati</taxon>
        <taxon>Pseudomonadota</taxon>
        <taxon>Gammaproteobacteria</taxon>
        <taxon>Cellvibrionales</taxon>
        <taxon>Cellvibrionaceae</taxon>
        <taxon>Pseudoteredinibacter</taxon>
    </lineage>
</organism>
<dbReference type="AlphaFoldDB" id="A0A7X0JTM1"/>
<feature type="active site" description="Phosphoserine intermediate" evidence="2">
    <location>
        <position position="122"/>
    </location>
</feature>
<feature type="binding site" evidence="3">
    <location>
        <position position="183"/>
    </location>
    <ligand>
        <name>Mg(2+)</name>
        <dbReference type="ChEBI" id="CHEBI:18420"/>
    </ligand>
</feature>
<evidence type="ECO:0000256" key="2">
    <source>
        <dbReference type="PIRSR" id="PIRSR601952-1"/>
    </source>
</evidence>
<dbReference type="GO" id="GO:0046872">
    <property type="term" value="F:metal ion binding"/>
    <property type="evidence" value="ECO:0007669"/>
    <property type="project" value="UniProtKB-KW"/>
</dbReference>
<sequence>MILRKKQLAWILPLLGASSITLATDSSIKNPTNAAQWLEQGQEQVARNGVIAREALRNSRARAKNVILFVGDGMGVSTVTAARILAGQLNGETGEENRLFFETFPNLALSKTYNTNQQTPDSAGTMTAMMSGLKTKAGIIGVNQEVVRGDCASVPGNEVVTALELAEIVGMSTGVVSTARITHATPAATYAHSMDRNFEDNRDASKFSNAGSCKDIASQLIDFPQRFSAFPQVDGLEVAMGGGRRSFLKREDGADPEDGGKGERTDGRDLTAEWTQKYSSAKYVWDKSGFDEVNTETTDHLLGLFEMSHMEYEFDRKDDKGGEPSLSEMTKTAIDVLDNNPEGFFLHVESGRIDHGHHATNPMRALTDAIEFANAVKVAYESTDPEDTLIIVTADHSHVFTLAGYPTRGNPILGKVVGNDSAGEKKDELSLASDGLPYTTVGYTNGRGFNFLETGGDTIYGLPVNMEGRVDLSDVDTEDQGFHPETLVPRSSETHAAEDVAIYASGPGSNLINGLLEQNAIYHVMNSAARLEKRANSKGWSR</sequence>
<feature type="binding site" evidence="3">
    <location>
        <position position="395"/>
    </location>
    <ligand>
        <name>Zn(2+)</name>
        <dbReference type="ChEBI" id="CHEBI:29105"/>
        <label>2</label>
    </ligand>
</feature>